<dbReference type="AlphaFoldDB" id="A0A538TJC0"/>
<dbReference type="EMBL" id="VBOY01000101">
    <property type="protein sequence ID" value="TMQ63714.1"/>
    <property type="molecule type" value="Genomic_DNA"/>
</dbReference>
<evidence type="ECO:0000259" key="6">
    <source>
        <dbReference type="PROSITE" id="PS50110"/>
    </source>
</evidence>
<dbReference type="GO" id="GO:0000160">
    <property type="term" value="P:phosphorelay signal transduction system"/>
    <property type="evidence" value="ECO:0007669"/>
    <property type="project" value="InterPro"/>
</dbReference>
<dbReference type="InterPro" id="IPR011006">
    <property type="entry name" value="CheY-like_superfamily"/>
</dbReference>
<dbReference type="InterPro" id="IPR000792">
    <property type="entry name" value="Tscrpt_reg_LuxR_C"/>
</dbReference>
<dbReference type="PANTHER" id="PTHR44688">
    <property type="entry name" value="DNA-BINDING TRANSCRIPTIONAL ACTIVATOR DEVR_DOSR"/>
    <property type="match status" value="1"/>
</dbReference>
<dbReference type="InterPro" id="IPR001789">
    <property type="entry name" value="Sig_transdc_resp-reg_receiver"/>
</dbReference>
<proteinExistence type="predicted"/>
<keyword evidence="2" id="KW-0238">DNA-binding</keyword>
<dbReference type="SUPFAM" id="SSF52172">
    <property type="entry name" value="CheY-like"/>
    <property type="match status" value="1"/>
</dbReference>
<keyword evidence="1" id="KW-0805">Transcription regulation</keyword>
<evidence type="ECO:0000256" key="4">
    <source>
        <dbReference type="PROSITE-ProRule" id="PRU00169"/>
    </source>
</evidence>
<dbReference type="Proteomes" id="UP000316609">
    <property type="component" value="Unassembled WGS sequence"/>
</dbReference>
<dbReference type="PRINTS" id="PR00038">
    <property type="entry name" value="HTHLUXR"/>
</dbReference>
<dbReference type="SUPFAM" id="SSF46894">
    <property type="entry name" value="C-terminal effector domain of the bipartite response regulators"/>
    <property type="match status" value="1"/>
</dbReference>
<dbReference type="GO" id="GO:0006355">
    <property type="term" value="P:regulation of DNA-templated transcription"/>
    <property type="evidence" value="ECO:0007669"/>
    <property type="project" value="InterPro"/>
</dbReference>
<dbReference type="Gene3D" id="3.40.50.2300">
    <property type="match status" value="1"/>
</dbReference>
<comment type="caution">
    <text evidence="4">Lacks conserved residue(s) required for the propagation of feature annotation.</text>
</comment>
<evidence type="ECO:0000256" key="2">
    <source>
        <dbReference type="ARBA" id="ARBA00023125"/>
    </source>
</evidence>
<comment type="caution">
    <text evidence="7">The sequence shown here is derived from an EMBL/GenBank/DDBJ whole genome shotgun (WGS) entry which is preliminary data.</text>
</comment>
<dbReference type="GO" id="GO:0003677">
    <property type="term" value="F:DNA binding"/>
    <property type="evidence" value="ECO:0007669"/>
    <property type="project" value="UniProtKB-KW"/>
</dbReference>
<dbReference type="SMART" id="SM00421">
    <property type="entry name" value="HTH_LUXR"/>
    <property type="match status" value="1"/>
</dbReference>
<protein>
    <submittedName>
        <fullName evidence="7">Response regulator transcription factor</fullName>
    </submittedName>
</protein>
<gene>
    <name evidence="7" type="ORF">E6K78_10170</name>
</gene>
<evidence type="ECO:0000259" key="5">
    <source>
        <dbReference type="PROSITE" id="PS50043"/>
    </source>
</evidence>
<dbReference type="CDD" id="cd06170">
    <property type="entry name" value="LuxR_C_like"/>
    <property type="match status" value="1"/>
</dbReference>
<dbReference type="PROSITE" id="PS50110">
    <property type="entry name" value="RESPONSE_REGULATORY"/>
    <property type="match status" value="1"/>
</dbReference>
<reference evidence="7 8" key="1">
    <citation type="journal article" date="2019" name="Nat. Microbiol.">
        <title>Mediterranean grassland soil C-N compound turnover is dependent on rainfall and depth, and is mediated by genomically divergent microorganisms.</title>
        <authorList>
            <person name="Diamond S."/>
            <person name="Andeer P.F."/>
            <person name="Li Z."/>
            <person name="Crits-Christoph A."/>
            <person name="Burstein D."/>
            <person name="Anantharaman K."/>
            <person name="Lane K.R."/>
            <person name="Thomas B.C."/>
            <person name="Pan C."/>
            <person name="Northen T.R."/>
            <person name="Banfield J.F."/>
        </authorList>
    </citation>
    <scope>NUCLEOTIDE SEQUENCE [LARGE SCALE GENOMIC DNA]</scope>
    <source>
        <strain evidence="7">WS_8</strain>
    </source>
</reference>
<feature type="domain" description="Response regulatory" evidence="6">
    <location>
        <begin position="1"/>
        <end position="37"/>
    </location>
</feature>
<evidence type="ECO:0000256" key="1">
    <source>
        <dbReference type="ARBA" id="ARBA00023015"/>
    </source>
</evidence>
<dbReference type="PANTHER" id="PTHR44688:SF16">
    <property type="entry name" value="DNA-BINDING TRANSCRIPTIONAL ACTIVATOR DEVR_DOSR"/>
    <property type="match status" value="1"/>
</dbReference>
<dbReference type="PROSITE" id="PS50043">
    <property type="entry name" value="HTH_LUXR_2"/>
    <property type="match status" value="1"/>
</dbReference>
<keyword evidence="3" id="KW-0804">Transcription</keyword>
<feature type="domain" description="HTH luxR-type" evidence="5">
    <location>
        <begin position="59"/>
        <end position="124"/>
    </location>
</feature>
<sequence length="128" mass="14148">MHKDDAYVVDALRAGASGYVLKSQGFAELVQAIREVARGEVYVAKECWRPLVEACQSGGDQIHDPLSRREREVLQLIAEGKTTKEIAGALNISVKTAESHRGRVMAKLDIHDTASLVRYAIRSRMIEA</sequence>
<dbReference type="Pfam" id="PF00196">
    <property type="entry name" value="GerE"/>
    <property type="match status" value="1"/>
</dbReference>
<evidence type="ECO:0000256" key="3">
    <source>
        <dbReference type="ARBA" id="ARBA00023163"/>
    </source>
</evidence>
<organism evidence="7 8">
    <name type="scientific">Eiseniibacteriota bacterium</name>
    <dbReference type="NCBI Taxonomy" id="2212470"/>
    <lineage>
        <taxon>Bacteria</taxon>
        <taxon>Candidatus Eiseniibacteriota</taxon>
    </lineage>
</organism>
<evidence type="ECO:0000313" key="8">
    <source>
        <dbReference type="Proteomes" id="UP000316609"/>
    </source>
</evidence>
<name>A0A538TJC0_UNCEI</name>
<evidence type="ECO:0000313" key="7">
    <source>
        <dbReference type="EMBL" id="TMQ63714.1"/>
    </source>
</evidence>
<accession>A0A538TJC0</accession>
<dbReference type="InterPro" id="IPR016032">
    <property type="entry name" value="Sig_transdc_resp-reg_C-effctor"/>
</dbReference>